<dbReference type="InterPro" id="IPR002187">
    <property type="entry name" value="N-reg_PII"/>
</dbReference>
<dbReference type="InterPro" id="IPR011322">
    <property type="entry name" value="N-reg_PII-like_a/b"/>
</dbReference>
<keyword evidence="2" id="KW-1185">Reference proteome</keyword>
<dbReference type="Proteomes" id="UP000582837">
    <property type="component" value="Unassembled WGS sequence"/>
</dbReference>
<dbReference type="SUPFAM" id="SSF54913">
    <property type="entry name" value="GlnB-like"/>
    <property type="match status" value="1"/>
</dbReference>
<dbReference type="EMBL" id="JACHIA010000036">
    <property type="protein sequence ID" value="MBB6074005.1"/>
    <property type="molecule type" value="Genomic_DNA"/>
</dbReference>
<dbReference type="Pfam" id="PF00543">
    <property type="entry name" value="P-II"/>
    <property type="match status" value="1"/>
</dbReference>
<name>A0A841H6U0_9BACT</name>
<dbReference type="AlphaFoldDB" id="A0A841H6U0"/>
<evidence type="ECO:0000313" key="2">
    <source>
        <dbReference type="Proteomes" id="UP000582837"/>
    </source>
</evidence>
<reference evidence="1 2" key="1">
    <citation type="submission" date="2020-08" db="EMBL/GenBank/DDBJ databases">
        <title>Genomic Encyclopedia of Type Strains, Phase IV (KMG-IV): sequencing the most valuable type-strain genomes for metagenomic binning, comparative biology and taxonomic classification.</title>
        <authorList>
            <person name="Goeker M."/>
        </authorList>
    </citation>
    <scope>NUCLEOTIDE SEQUENCE [LARGE SCALE GENOMIC DNA]</scope>
    <source>
        <strain evidence="1 2">DSM 29007</strain>
    </source>
</reference>
<dbReference type="RefSeq" id="WP_170036353.1">
    <property type="nucleotide sequence ID" value="NZ_JABDTL010000002.1"/>
</dbReference>
<gene>
    <name evidence="1" type="ORF">HNQ61_005686</name>
</gene>
<dbReference type="InterPro" id="IPR015867">
    <property type="entry name" value="N-reg_PII/ATP_PRibTrfase_C"/>
</dbReference>
<evidence type="ECO:0000313" key="1">
    <source>
        <dbReference type="EMBL" id="MBB6074005.1"/>
    </source>
</evidence>
<dbReference type="PROSITE" id="PS51343">
    <property type="entry name" value="PII_GLNB_DOM"/>
    <property type="match status" value="1"/>
</dbReference>
<dbReference type="GO" id="GO:0030234">
    <property type="term" value="F:enzyme regulator activity"/>
    <property type="evidence" value="ECO:0007669"/>
    <property type="project" value="InterPro"/>
</dbReference>
<proteinExistence type="predicted"/>
<dbReference type="Gene3D" id="3.30.70.120">
    <property type="match status" value="1"/>
</dbReference>
<organism evidence="1 2">
    <name type="scientific">Longimicrobium terrae</name>
    <dbReference type="NCBI Taxonomy" id="1639882"/>
    <lineage>
        <taxon>Bacteria</taxon>
        <taxon>Pseudomonadati</taxon>
        <taxon>Gemmatimonadota</taxon>
        <taxon>Longimicrobiia</taxon>
        <taxon>Longimicrobiales</taxon>
        <taxon>Longimicrobiaceae</taxon>
        <taxon>Longimicrobium</taxon>
    </lineage>
</organism>
<protein>
    <submittedName>
        <fullName evidence="1">Nitrogen regulatory protein PII</fullName>
    </submittedName>
</protein>
<comment type="caution">
    <text evidence="1">The sequence shown here is derived from an EMBL/GenBank/DDBJ whole genome shotgun (WGS) entry which is preliminary data.</text>
</comment>
<accession>A0A841H6U0</accession>
<sequence length="114" mass="12111">MQLLIAVINQEEKVEEVLSGFLEIGITGATVVGSEGMGRLLSTEVPIFAGLAAFARARPRNQTVFSVIDDERKVERAFALLQEVCGSLDQPATGIAFTIPVTRVIGLKPELAGG</sequence>
<dbReference type="GO" id="GO:0006808">
    <property type="term" value="P:regulation of nitrogen utilization"/>
    <property type="evidence" value="ECO:0007669"/>
    <property type="project" value="InterPro"/>
</dbReference>